<keyword evidence="2" id="KW-1003">Cell membrane</keyword>
<evidence type="ECO:0000256" key="3">
    <source>
        <dbReference type="ARBA" id="ARBA00022692"/>
    </source>
</evidence>
<feature type="transmembrane region" description="Helical" evidence="6">
    <location>
        <begin position="22"/>
        <end position="55"/>
    </location>
</feature>
<dbReference type="CDD" id="cd16914">
    <property type="entry name" value="EcfT"/>
    <property type="match status" value="1"/>
</dbReference>
<dbReference type="NCBIfam" id="TIGR02454">
    <property type="entry name" value="ECF_T_CbiQ"/>
    <property type="match status" value="1"/>
</dbReference>
<reference evidence="7 8" key="1">
    <citation type="submission" date="2021-01" db="EMBL/GenBank/DDBJ databases">
        <title>Genomic Encyclopedia of Type Strains, Phase IV (KMG-IV): sequencing the most valuable type-strain genomes for metagenomic binning, comparative biology and taxonomic classification.</title>
        <authorList>
            <person name="Goeker M."/>
        </authorList>
    </citation>
    <scope>NUCLEOTIDE SEQUENCE [LARGE SCALE GENOMIC DNA]</scope>
    <source>
        <strain evidence="7 8">DSM 25890</strain>
    </source>
</reference>
<keyword evidence="3 6" id="KW-0812">Transmembrane</keyword>
<dbReference type="InterPro" id="IPR012809">
    <property type="entry name" value="ECF_CbiQ"/>
</dbReference>
<feature type="transmembrane region" description="Helical" evidence="6">
    <location>
        <begin position="122"/>
        <end position="143"/>
    </location>
</feature>
<protein>
    <submittedName>
        <fullName evidence="7">Cobalt/nickel transport system permease protein</fullName>
    </submittedName>
</protein>
<keyword evidence="5 6" id="KW-0472">Membrane</keyword>
<evidence type="ECO:0000256" key="5">
    <source>
        <dbReference type="ARBA" id="ARBA00023136"/>
    </source>
</evidence>
<evidence type="ECO:0000256" key="4">
    <source>
        <dbReference type="ARBA" id="ARBA00022989"/>
    </source>
</evidence>
<dbReference type="EMBL" id="JAFBEE010000004">
    <property type="protein sequence ID" value="MBM7614353.1"/>
    <property type="molecule type" value="Genomic_DNA"/>
</dbReference>
<evidence type="ECO:0000256" key="1">
    <source>
        <dbReference type="ARBA" id="ARBA00004651"/>
    </source>
</evidence>
<dbReference type="InterPro" id="IPR052770">
    <property type="entry name" value="Cobalt_transport_CbiQ"/>
</dbReference>
<evidence type="ECO:0000256" key="2">
    <source>
        <dbReference type="ARBA" id="ARBA00022475"/>
    </source>
</evidence>
<organism evidence="7 8">
    <name type="scientific">Alkaliphilus hydrothermalis</name>
    <dbReference type="NCBI Taxonomy" id="1482730"/>
    <lineage>
        <taxon>Bacteria</taxon>
        <taxon>Bacillati</taxon>
        <taxon>Bacillota</taxon>
        <taxon>Clostridia</taxon>
        <taxon>Peptostreptococcales</taxon>
        <taxon>Natronincolaceae</taxon>
        <taxon>Alkaliphilus</taxon>
    </lineage>
</organism>
<evidence type="ECO:0000313" key="7">
    <source>
        <dbReference type="EMBL" id="MBM7614353.1"/>
    </source>
</evidence>
<comment type="subcellular location">
    <subcellularLocation>
        <location evidence="1">Cell membrane</location>
        <topology evidence="1">Multi-pass membrane protein</topology>
    </subcellularLocation>
</comment>
<evidence type="ECO:0000313" key="8">
    <source>
        <dbReference type="Proteomes" id="UP001314796"/>
    </source>
</evidence>
<feature type="transmembrane region" description="Helical" evidence="6">
    <location>
        <begin position="232"/>
        <end position="254"/>
    </location>
</feature>
<dbReference type="InterPro" id="IPR003339">
    <property type="entry name" value="ABC/ECF_trnsptr_transmembrane"/>
</dbReference>
<accession>A0ABS2NN43</accession>
<gene>
    <name evidence="7" type="ORF">JOC73_000864</name>
</gene>
<dbReference type="RefSeq" id="WP_204400628.1">
    <property type="nucleotide sequence ID" value="NZ_JAFBEE010000004.1"/>
</dbReference>
<dbReference type="PANTHER" id="PTHR43723:SF1">
    <property type="entry name" value="COBALT TRANSPORT PROTEIN CBIQ"/>
    <property type="match status" value="1"/>
</dbReference>
<name>A0ABS2NN43_9FIRM</name>
<keyword evidence="8" id="KW-1185">Reference proteome</keyword>
<keyword evidence="4 6" id="KW-1133">Transmembrane helix</keyword>
<dbReference type="Pfam" id="PF02361">
    <property type="entry name" value="CbiQ"/>
    <property type="match status" value="1"/>
</dbReference>
<proteinExistence type="predicted"/>
<dbReference type="PANTHER" id="PTHR43723">
    <property type="entry name" value="COBALT TRANSPORT PROTEIN CBIQ"/>
    <property type="match status" value="1"/>
</dbReference>
<feature type="transmembrane region" description="Helical" evidence="6">
    <location>
        <begin position="67"/>
        <end position="85"/>
    </location>
</feature>
<dbReference type="Proteomes" id="UP001314796">
    <property type="component" value="Unassembled WGS sequence"/>
</dbReference>
<sequence length="255" mass="28867">MIVIDQYAYTNGLKEIHPLEKFILALMSLIICLFTKSTLLHLIIFIVMSTIIIGIAKIPFSTYLKIMLIPLAFLGISCFGVAFIITKNPLILTYGIGLGSWFIGFSLEGIQSARILFFRAYSSIGCMYFLALTTPMIDIIWVLRKIKLPSILTDLMIIIYRFIFVLLETASLIYISQDSRLGYSSIKRSYVSLGGLISNLFFKVFLRSKELFISLTARGYTGDFNVLEEAKVLSFTHILMIAFLEVIFIVLAFIL</sequence>
<feature type="transmembrane region" description="Helical" evidence="6">
    <location>
        <begin position="155"/>
        <end position="176"/>
    </location>
</feature>
<feature type="transmembrane region" description="Helical" evidence="6">
    <location>
        <begin position="188"/>
        <end position="206"/>
    </location>
</feature>
<feature type="transmembrane region" description="Helical" evidence="6">
    <location>
        <begin position="91"/>
        <end position="110"/>
    </location>
</feature>
<evidence type="ECO:0000256" key="6">
    <source>
        <dbReference type="SAM" id="Phobius"/>
    </source>
</evidence>
<comment type="caution">
    <text evidence="7">The sequence shown here is derived from an EMBL/GenBank/DDBJ whole genome shotgun (WGS) entry which is preliminary data.</text>
</comment>